<feature type="compositionally biased region" description="Basic and acidic residues" evidence="1">
    <location>
        <begin position="609"/>
        <end position="618"/>
    </location>
</feature>
<feature type="compositionally biased region" description="Basic and acidic residues" evidence="1">
    <location>
        <begin position="1046"/>
        <end position="1057"/>
    </location>
</feature>
<feature type="compositionally biased region" description="Basic and acidic residues" evidence="1">
    <location>
        <begin position="1640"/>
        <end position="1704"/>
    </location>
</feature>
<feature type="compositionally biased region" description="Polar residues" evidence="1">
    <location>
        <begin position="1058"/>
        <end position="1072"/>
    </location>
</feature>
<comment type="caution">
    <text evidence="2">The sequence shown here is derived from an EMBL/GenBank/DDBJ whole genome shotgun (WGS) entry which is preliminary data.</text>
</comment>
<proteinExistence type="predicted"/>
<feature type="compositionally biased region" description="Polar residues" evidence="1">
    <location>
        <begin position="1560"/>
        <end position="1575"/>
    </location>
</feature>
<dbReference type="InterPro" id="IPR043129">
    <property type="entry name" value="ATPase_NBD"/>
</dbReference>
<name>A0AAV2GZ45_LYMST</name>
<feature type="compositionally biased region" description="Basic and acidic residues" evidence="1">
    <location>
        <begin position="1424"/>
        <end position="1462"/>
    </location>
</feature>
<gene>
    <name evidence="2" type="ORF">GSLYS_00000872001</name>
</gene>
<feature type="compositionally biased region" description="Basic and acidic residues" evidence="1">
    <location>
        <begin position="1083"/>
        <end position="1113"/>
    </location>
</feature>
<feature type="compositionally biased region" description="Polar residues" evidence="1">
    <location>
        <begin position="1816"/>
        <end position="1825"/>
    </location>
</feature>
<evidence type="ECO:0000256" key="1">
    <source>
        <dbReference type="SAM" id="MobiDB-lite"/>
    </source>
</evidence>
<sequence length="2542" mass="279111">MSSGRYDLESRRSKTFGLLSQTKGTFRKLDDQPIAGIHLHRSLDEGMLDRDVLHRRDATETLTYNECAVDVEFPGRPKDAVDGKKLMLQEATPANATTVKEGSVLKSPSSRQEEPGVTKPPSPPGKTIHKKSKSLDEKTKSDDRDKKHGGFLERLTKSWRRRDGDEALSEGGSKKKRRKDDHHSGSSSSSDSDGKSGKGKNGGRNGEEMFEIKLANSESQASLDAKLHYDLEDGTVVPISEFKVNDEIDQGKTVFPTPEIAPLLKYQDSNGGPLPAVKASPKYTSFAQDSISDEESPGGEREGHERCDTSSEDSDVVVDMTPSSCFYDTLAHEKPTEHVYDKLEYKSQEVSPYEEIVFGNDAVTINIPVISINPDKVIDPFPISDDNGIDACLTSIVYEDFDKDASRHGEQRIDTDSCPLGEDKNHHPPTDVANHVLNIDNIRQSAKKRKTSSSSSSSSASSITHPSKREALCPPDTETPFPPDTEAPLPPDTEVPLSPDTEAPLSPDTEAPLANHQSKSNKFKTFKLEATVVISPDDDLSENTMTYFGPVFLKPQKGNGEEFFKVVVAPNSDQTSKMAIRHEDAVVAGLSGQATRGVAKLSPEKCWPECNGETRRSDVTAPADPTALPTTCSGRDGQIEQLVVNSPRRRGGAGGYGEREDQADASRKPEDQSPEINRQINQSLAKLGPDRGTNGVKVVGESLEDVHGKRGPCVSDTKLVTDENGLDTFGRGETKETKGSPLSCPANQKSRSDSRSSDGSGTDSDSVSKKSQPYQDSEPNVHIRQDGKRVEFLNPRTFLNRIKGSPKNVFGLSRAVKIPVQFGGHLYPETRRYKVLEQTITIEHIREPEPEQKTIEFFTVPKQTDCEQKATFGTQYSPVIDKNESLNTDIELLDNNNFPGTNCAGQDPETKLLHEEMDKLSVDQQKTIVVSDVDLSSKGVEVIGYYSPVSSPKLLFKQMQNMNLTETSVDRNESKDGVKKSCSSSSSGSDSDSGEKSQGKSNKVNTRKQEDSGDTREKSLKECHHDEKLDGNKDAFNEPGLPSSESDAKVTVKDDSHSVLQIKQETISSVTSEDNECNGSYPRAEKKMENKALLDGHKTQKREDPCQSSKEIKTPSNSSPSISSSSSDSDHESDDSGGQCSYDVTGPDPPNEAEIDKVDAGHEGDFSQQKTRPTELEYELENVQPGMNVSVHVDTPDVTRLGESGSRDASTESLTFISNTSSSVLGETIIAEEQTDLTGAPQPVWDESVNKTYSSTSSFSSSDDEAKAKTGSIEASAASKENTEKPEIEDVVTSFPGRQGKEIEVKPKEALNSDNEQVLSSTVTQKVEIVVCGDETKGKASPVDTPLEKLPSHDVTVSSRDASIVAEQSMVVDKIGSRKVSKEKPKKEKKSEKDTKSVSPPADSEQPRRKSKLFSWPFWRNKKKQEDIKQKEESQAIKVEPEIETKDQVEKIPDTQHVKADEVDSASEELTKGFERMTPRTSTPLRREEQTKQDISQTSEASHDLGAISRVDVPSSSPGQIQNGVLETTLSCRSASKRSSSKSRSSTSSENSAPDAGQRGSDSGIPSLSFISQVESVDANVSGPSKLSSRPELCPETTKERSGSELSKSSSSSKECNEDETPSLAERVPSLTKSSISPEATDHNKGLMVDDKFHDDVIHNQEDAGTLRDQPKDQNKLKGETKCKTKETKQDETKEIVPGEENSRGSKKIKTTKPPRQKSKSTKKGSDHGGHTSTSSSSSGDDKRSSTKREPAEESHSHSDNANDKKTLQLTKETPSPKSADKKRSKLFGKKLPDLQIKQEIQLEELAPTKKDEPSTGRSPATPRSKSGKISKFLPALLSPTKKEPDVRLEDSLNADQRFDGQFHREDDITQGVAEDVTAKEMKTPPPTPASENVDFEEGQCDSQNDPVGTSQPRHFVVVAIDFGTTHSGYAFSFVRDPTSVYMMRRWAGEEPGVVNQKTLTSLLLTPEGEFHSFGYSARSSYLNLIPVEAKHWMYFSTFKMELHHNADLNRDTTLVALNGAKFPALKVFAYALDFFKNHALQQLSDQSGTELLNDDIRWVITVPAIWKAPAKQFMRQAAYEAGLASASFPEQLLIALEPEAASIYCRRLRMHQLIPDQPLKRPLQSPSRSSVEVSGELAVTELTVDLNKSSSSSRATLDSLPDEIVDAQIQGSRYLIVDCGGGTVDITVHELDPLGHIVELHRATGGPHGSIGVDAEFERLLCGIFGIEFIEQYKRKYPMGWVHLMTDFESRKRSASPFKSTSLNVSPPFTFINDYKKHKSDPETAVKRYGDPEVEWSPQGMLRLTPVAMRRLFLPTLTHIKQAVGDVLNHPNARELKYMFLVGGFAESPLLQHEMRQEFGTIMKILIPQEVSLAILKGAVLFGIDPSIVNIRRSRLTYGVGILNRFDSNIHPESKRVNRDGVDWCIDVFDKYVETDQPVMLGTSVVRSYTPAKKGQVSIILNIYSSLNPNVRFITDPGVTRCGTLCLSLAALEDNMTEAAAAPGPREIQTRMSFGDTEISVVAVDVATGKLVKASVDFLGR</sequence>
<feature type="compositionally biased region" description="Basic and acidic residues" evidence="1">
    <location>
        <begin position="1299"/>
        <end position="1311"/>
    </location>
</feature>
<feature type="region of interest" description="Disordered" evidence="1">
    <location>
        <begin position="1233"/>
        <end position="1320"/>
    </location>
</feature>
<feature type="region of interest" description="Disordered" evidence="1">
    <location>
        <begin position="405"/>
        <end position="518"/>
    </location>
</feature>
<dbReference type="Proteomes" id="UP001497497">
    <property type="component" value="Unassembled WGS sequence"/>
</dbReference>
<reference evidence="2 3" key="1">
    <citation type="submission" date="2024-04" db="EMBL/GenBank/DDBJ databases">
        <authorList>
            <consortium name="Genoscope - CEA"/>
            <person name="William W."/>
        </authorList>
    </citation>
    <scope>NUCLEOTIDE SEQUENCE [LARGE SCALE GENOMIC DNA]</scope>
</reference>
<dbReference type="SUPFAM" id="SSF53067">
    <property type="entry name" value="Actin-like ATPase domain"/>
    <property type="match status" value="2"/>
</dbReference>
<accession>A0AAV2GZ45</accession>
<feature type="compositionally biased region" description="Basic and acidic residues" evidence="1">
    <location>
        <begin position="298"/>
        <end position="309"/>
    </location>
</feature>
<dbReference type="PANTHER" id="PTHR14187">
    <property type="entry name" value="ALPHA KINASE/ELONGATION FACTOR 2 KINASE"/>
    <property type="match status" value="1"/>
</dbReference>
<feature type="compositionally biased region" description="Polar residues" evidence="1">
    <location>
        <begin position="1768"/>
        <end position="1777"/>
    </location>
</feature>
<feature type="compositionally biased region" description="Low complexity" evidence="1">
    <location>
        <begin position="757"/>
        <end position="771"/>
    </location>
</feature>
<feature type="compositionally biased region" description="Polar residues" evidence="1">
    <location>
        <begin position="674"/>
        <end position="684"/>
    </location>
</feature>
<feature type="compositionally biased region" description="Basic and acidic residues" evidence="1">
    <location>
        <begin position="1740"/>
        <end position="1767"/>
    </location>
</feature>
<organism evidence="2 3">
    <name type="scientific">Lymnaea stagnalis</name>
    <name type="common">Great pond snail</name>
    <name type="synonym">Helix stagnalis</name>
    <dbReference type="NCBI Taxonomy" id="6523"/>
    <lineage>
        <taxon>Eukaryota</taxon>
        <taxon>Metazoa</taxon>
        <taxon>Spiralia</taxon>
        <taxon>Lophotrochozoa</taxon>
        <taxon>Mollusca</taxon>
        <taxon>Gastropoda</taxon>
        <taxon>Heterobranchia</taxon>
        <taxon>Euthyneura</taxon>
        <taxon>Panpulmonata</taxon>
        <taxon>Hygrophila</taxon>
        <taxon>Lymnaeoidea</taxon>
        <taxon>Lymnaeidae</taxon>
        <taxon>Lymnaea</taxon>
    </lineage>
</organism>
<feature type="compositionally biased region" description="Basic and acidic residues" evidence="1">
    <location>
        <begin position="1469"/>
        <end position="1478"/>
    </location>
</feature>
<feature type="compositionally biased region" description="Basic and acidic residues" evidence="1">
    <location>
        <begin position="968"/>
        <end position="979"/>
    </location>
</feature>
<dbReference type="Gene3D" id="3.90.640.10">
    <property type="entry name" value="Actin, Chain A, domain 4"/>
    <property type="match status" value="1"/>
</dbReference>
<evidence type="ECO:0000313" key="3">
    <source>
        <dbReference type="Proteomes" id="UP001497497"/>
    </source>
</evidence>
<feature type="compositionally biased region" description="Polar residues" evidence="1">
    <location>
        <begin position="1514"/>
        <end position="1530"/>
    </location>
</feature>
<feature type="region of interest" description="Disordered" evidence="1">
    <location>
        <begin position="1881"/>
        <end position="1909"/>
    </location>
</feature>
<feature type="compositionally biased region" description="Basic and acidic residues" evidence="1">
    <location>
        <begin position="657"/>
        <end position="671"/>
    </location>
</feature>
<feature type="compositionally biased region" description="Low complexity" evidence="1">
    <location>
        <begin position="1604"/>
        <end position="1614"/>
    </location>
</feature>
<feature type="compositionally biased region" description="Basic and acidic residues" evidence="1">
    <location>
        <begin position="405"/>
        <end position="429"/>
    </location>
</feature>
<feature type="compositionally biased region" description="Basic and acidic residues" evidence="1">
    <location>
        <begin position="1154"/>
        <end position="1165"/>
    </location>
</feature>
<keyword evidence="3" id="KW-1185">Reference proteome</keyword>
<feature type="region of interest" description="Disordered" evidence="1">
    <location>
        <begin position="283"/>
        <end position="315"/>
    </location>
</feature>
<feature type="region of interest" description="Disordered" evidence="1">
    <location>
        <begin position="92"/>
        <end position="221"/>
    </location>
</feature>
<feature type="region of interest" description="Disordered" evidence="1">
    <location>
        <begin position="609"/>
        <end position="788"/>
    </location>
</feature>
<feature type="compositionally biased region" description="Pro residues" evidence="1">
    <location>
        <begin position="480"/>
        <end position="493"/>
    </location>
</feature>
<protein>
    <submittedName>
        <fullName evidence="2">Uncharacterized protein</fullName>
    </submittedName>
</protein>
<feature type="compositionally biased region" description="Basic and acidic residues" evidence="1">
    <location>
        <begin position="1380"/>
        <end position="1396"/>
    </location>
</feature>
<feature type="compositionally biased region" description="Polar residues" evidence="1">
    <location>
        <begin position="92"/>
        <end position="110"/>
    </location>
</feature>
<dbReference type="EMBL" id="CAXITT010000008">
    <property type="protein sequence ID" value="CAL1526695.1"/>
    <property type="molecule type" value="Genomic_DNA"/>
</dbReference>
<feature type="compositionally biased region" description="Low complexity" evidence="1">
    <location>
        <begin position="452"/>
        <end position="462"/>
    </location>
</feature>
<feature type="compositionally biased region" description="Low complexity" evidence="1">
    <location>
        <begin position="980"/>
        <end position="991"/>
    </location>
</feature>
<feature type="compositionally biased region" description="Low complexity" evidence="1">
    <location>
        <begin position="620"/>
        <end position="631"/>
    </location>
</feature>
<evidence type="ECO:0000313" key="2">
    <source>
        <dbReference type="EMBL" id="CAL1526695.1"/>
    </source>
</evidence>
<feature type="compositionally biased region" description="Low complexity" evidence="1">
    <location>
        <begin position="1542"/>
        <end position="1552"/>
    </location>
</feature>
<feature type="compositionally biased region" description="Basic and acidic residues" evidence="1">
    <location>
        <begin position="133"/>
        <end position="165"/>
    </location>
</feature>
<feature type="compositionally biased region" description="Low complexity" evidence="1">
    <location>
        <begin position="1116"/>
        <end position="1127"/>
    </location>
</feature>
<dbReference type="Gene3D" id="3.30.420.40">
    <property type="match status" value="2"/>
</dbReference>
<dbReference type="PANTHER" id="PTHR14187:SF46">
    <property type="entry name" value="HEAT SHOCK 70 KDA PROTEIN 12A"/>
    <property type="match status" value="1"/>
</dbReference>
<feature type="region of interest" description="Disordered" evidence="1">
    <location>
        <begin position="966"/>
        <end position="1176"/>
    </location>
</feature>
<feature type="compositionally biased region" description="Basic residues" evidence="1">
    <location>
        <begin position="1705"/>
        <end position="1723"/>
    </location>
</feature>
<feature type="compositionally biased region" description="Basic and acidic residues" evidence="1">
    <location>
        <begin position="1007"/>
        <end position="1036"/>
    </location>
</feature>
<feature type="compositionally biased region" description="Basic and acidic residues" evidence="1">
    <location>
        <begin position="779"/>
        <end position="788"/>
    </location>
</feature>
<feature type="region of interest" description="Disordered" evidence="1">
    <location>
        <begin position="1334"/>
        <end position="1848"/>
    </location>
</feature>